<protein>
    <recommendedName>
        <fullName evidence="1">Nuclear-export cofactor Arc1-like N-terminal domain-containing protein</fullName>
    </recommendedName>
</protein>
<dbReference type="AlphaFoldDB" id="A0A9P0AQT8"/>
<accession>A0A9P0AQT8</accession>
<evidence type="ECO:0000313" key="2">
    <source>
        <dbReference type="EMBL" id="CAH0396054.1"/>
    </source>
</evidence>
<dbReference type="Gene3D" id="1.20.1050.10">
    <property type="match status" value="1"/>
</dbReference>
<feature type="domain" description="Nuclear-export cofactor Arc1-like N-terminal" evidence="1">
    <location>
        <begin position="64"/>
        <end position="126"/>
    </location>
</feature>
<keyword evidence="3" id="KW-1185">Reference proteome</keyword>
<dbReference type="Pfam" id="PF21972">
    <property type="entry name" value="Arc1p_N_like"/>
    <property type="match status" value="1"/>
</dbReference>
<organism evidence="2 3">
    <name type="scientific">Bemisia tabaci</name>
    <name type="common">Sweetpotato whitefly</name>
    <name type="synonym">Aleurodes tabaci</name>
    <dbReference type="NCBI Taxonomy" id="7038"/>
    <lineage>
        <taxon>Eukaryota</taxon>
        <taxon>Metazoa</taxon>
        <taxon>Ecdysozoa</taxon>
        <taxon>Arthropoda</taxon>
        <taxon>Hexapoda</taxon>
        <taxon>Insecta</taxon>
        <taxon>Pterygota</taxon>
        <taxon>Neoptera</taxon>
        <taxon>Paraneoptera</taxon>
        <taxon>Hemiptera</taxon>
        <taxon>Sternorrhyncha</taxon>
        <taxon>Aleyrodoidea</taxon>
        <taxon>Aleyrodidae</taxon>
        <taxon>Aleyrodinae</taxon>
        <taxon>Bemisia</taxon>
    </lineage>
</organism>
<dbReference type="EMBL" id="OU963870">
    <property type="protein sequence ID" value="CAH0396054.1"/>
    <property type="molecule type" value="Genomic_DNA"/>
</dbReference>
<dbReference type="GO" id="GO:0005634">
    <property type="term" value="C:nucleus"/>
    <property type="evidence" value="ECO:0007669"/>
    <property type="project" value="TreeGrafter"/>
</dbReference>
<dbReference type="PANTHER" id="PTHR44490">
    <property type="entry name" value="EUKARYOTIC TRANSLATION ELONGATION FACTOR 1 EPSILON-1"/>
    <property type="match status" value="1"/>
</dbReference>
<evidence type="ECO:0000313" key="3">
    <source>
        <dbReference type="Proteomes" id="UP001152759"/>
    </source>
</evidence>
<feature type="non-terminal residue" evidence="2">
    <location>
        <position position="180"/>
    </location>
</feature>
<dbReference type="GO" id="GO:0005737">
    <property type="term" value="C:cytoplasm"/>
    <property type="evidence" value="ECO:0007669"/>
    <property type="project" value="TreeGrafter"/>
</dbReference>
<dbReference type="Proteomes" id="UP001152759">
    <property type="component" value="Chromosome 9"/>
</dbReference>
<dbReference type="GO" id="GO:0043517">
    <property type="term" value="P:positive regulation of DNA damage response, signal transduction by p53 class mediator"/>
    <property type="evidence" value="ECO:0007669"/>
    <property type="project" value="InterPro"/>
</dbReference>
<name>A0A9P0AQT8_BEMTA</name>
<dbReference type="SUPFAM" id="SSF47616">
    <property type="entry name" value="GST C-terminal domain-like"/>
    <property type="match status" value="1"/>
</dbReference>
<dbReference type="PANTHER" id="PTHR44490:SF1">
    <property type="entry name" value="EUKARYOTIC TRANSLATION ELONGATION FACTOR 1 EPSILON-1"/>
    <property type="match status" value="1"/>
</dbReference>
<evidence type="ECO:0000259" key="1">
    <source>
        <dbReference type="Pfam" id="PF21972"/>
    </source>
</evidence>
<dbReference type="InterPro" id="IPR053836">
    <property type="entry name" value="Arc1-like_N"/>
</dbReference>
<dbReference type="InterPro" id="IPR042450">
    <property type="entry name" value="EEF1E1"/>
</dbReference>
<gene>
    <name evidence="2" type="ORF">BEMITA_LOCUS14161</name>
</gene>
<proteinExistence type="predicted"/>
<reference evidence="2" key="1">
    <citation type="submission" date="2021-12" db="EMBL/GenBank/DDBJ databases">
        <authorList>
            <person name="King R."/>
        </authorList>
    </citation>
    <scope>NUCLEOTIDE SEQUENCE</scope>
</reference>
<sequence length="180" mass="20241">MVIDVKQSLSSLYRYFNVPKEFSAQLSSMKLPHLNSENLPGWTALALSRKYAKKLAGHNVEDAAFVRQWVEYAVTQGVHADDSTSSSQVLKEVNKALADQSYIAANYLTVADLFLFYVLHPIVVSSSFISVLCKYKKFTHPVNKKSCRSCSSTCWPGPFICIPCFLKSFWKTSHNSICTK</sequence>
<dbReference type="GO" id="GO:0017101">
    <property type="term" value="C:aminoacyl-tRNA synthetase multienzyme complex"/>
    <property type="evidence" value="ECO:0007669"/>
    <property type="project" value="InterPro"/>
</dbReference>
<dbReference type="InterPro" id="IPR036282">
    <property type="entry name" value="Glutathione-S-Trfase_C_sf"/>
</dbReference>